<feature type="coiled-coil region" evidence="3">
    <location>
        <begin position="98"/>
        <end position="253"/>
    </location>
</feature>
<proteinExistence type="inferred from homology"/>
<sequence length="504" mass="56334">MSKVANKIGVEEYVENFLAENAALRRKLQSKAEALLILSKELDQCRTERDQFKLMAEQLQDRYTSLKKKSFDLGLSRSYLYSSGTDCYDTGSTIMEILNETKEKNKAMKIEIEDLRQKLRDAQGDVKVLRLRVSQQKNCGMSGENQNFPSHQKEELVQQLEIMNVKCTQMEADLQSVLDEKEELVTERDAYKCKVHRLNHELNTLMKGDGKNIVDVDALVMENRYLQDRLHQAEEEKELVNQALSKYKSMLEKKRSKGTVKLGANNSSGMVMTHRQVQQLLEHGTSAQLPNTAATLADMKSLCLALLEALSDKSLALSHQKKANRILARRVSELEQRLNIVQGGSVAVFPSQVLLEGYSSSEVDRDVNRILAAESSDSEGETIDSNRIALSDPAECRVHEDYSNSESKPQESVTIVPVKGNINTSATSSQNSETLHNNVTSKININNDSGNKSSLVRTQLCHTTSAGDSLCLSPLNDALPLQLQRLVQKALDEIKQEELSNSGS</sequence>
<evidence type="ECO:0008006" key="6">
    <source>
        <dbReference type="Google" id="ProtNLM"/>
    </source>
</evidence>
<dbReference type="Proteomes" id="UP001378592">
    <property type="component" value="Unassembled WGS sequence"/>
</dbReference>
<reference evidence="4 5" key="1">
    <citation type="submission" date="2024-03" db="EMBL/GenBank/DDBJ databases">
        <title>The genome assembly and annotation of the cricket Gryllus longicercus Weissman &amp; Gray.</title>
        <authorList>
            <person name="Szrajer S."/>
            <person name="Gray D."/>
            <person name="Ylla G."/>
        </authorList>
    </citation>
    <scope>NUCLEOTIDE SEQUENCE [LARGE SCALE GENOMIC DNA]</scope>
    <source>
        <strain evidence="4">DAG 2021-001</strain>
        <tissue evidence="4">Whole body minus gut</tissue>
    </source>
</reference>
<keyword evidence="5" id="KW-1185">Reference proteome</keyword>
<dbReference type="InterPro" id="IPR019179">
    <property type="entry name" value="CC149"/>
</dbReference>
<dbReference type="AlphaFoldDB" id="A0AAN9VTJ7"/>
<accession>A0AAN9VTJ7</accession>
<dbReference type="Pfam" id="PF09789">
    <property type="entry name" value="CC149"/>
    <property type="match status" value="1"/>
</dbReference>
<evidence type="ECO:0000256" key="3">
    <source>
        <dbReference type="SAM" id="Coils"/>
    </source>
</evidence>
<evidence type="ECO:0000256" key="1">
    <source>
        <dbReference type="ARBA" id="ARBA00005872"/>
    </source>
</evidence>
<feature type="coiled-coil region" evidence="3">
    <location>
        <begin position="14"/>
        <end position="69"/>
    </location>
</feature>
<evidence type="ECO:0000313" key="4">
    <source>
        <dbReference type="EMBL" id="KAK7866477.1"/>
    </source>
</evidence>
<evidence type="ECO:0000313" key="5">
    <source>
        <dbReference type="Proteomes" id="UP001378592"/>
    </source>
</evidence>
<dbReference type="EMBL" id="JAZDUA010000146">
    <property type="protein sequence ID" value="KAK7866477.1"/>
    <property type="molecule type" value="Genomic_DNA"/>
</dbReference>
<keyword evidence="2 3" id="KW-0175">Coiled coil</keyword>
<comment type="caution">
    <text evidence="4">The sequence shown here is derived from an EMBL/GenBank/DDBJ whole genome shotgun (WGS) entry which is preliminary data.</text>
</comment>
<protein>
    <recommendedName>
        <fullName evidence="6">Coiled-coil domain-containing protein 149</fullName>
    </recommendedName>
</protein>
<organism evidence="4 5">
    <name type="scientific">Gryllus longicercus</name>
    <dbReference type="NCBI Taxonomy" id="2509291"/>
    <lineage>
        <taxon>Eukaryota</taxon>
        <taxon>Metazoa</taxon>
        <taxon>Ecdysozoa</taxon>
        <taxon>Arthropoda</taxon>
        <taxon>Hexapoda</taxon>
        <taxon>Insecta</taxon>
        <taxon>Pterygota</taxon>
        <taxon>Neoptera</taxon>
        <taxon>Polyneoptera</taxon>
        <taxon>Orthoptera</taxon>
        <taxon>Ensifera</taxon>
        <taxon>Gryllidea</taxon>
        <taxon>Grylloidea</taxon>
        <taxon>Gryllidae</taxon>
        <taxon>Gryllinae</taxon>
        <taxon>Gryllus</taxon>
    </lineage>
</organism>
<evidence type="ECO:0000256" key="2">
    <source>
        <dbReference type="ARBA" id="ARBA00023054"/>
    </source>
</evidence>
<gene>
    <name evidence="4" type="ORF">R5R35_014344</name>
</gene>
<comment type="similarity">
    <text evidence="1">Belongs to the CCDC149 family.</text>
</comment>
<dbReference type="PANTHER" id="PTHR21682">
    <property type="entry name" value="COILED-COIL DOMAIN-CONTAINING PROTEIN 149"/>
    <property type="match status" value="1"/>
</dbReference>
<name>A0AAN9VTJ7_9ORTH</name>
<dbReference type="PANTHER" id="PTHR21682:SF2">
    <property type="entry name" value="COILED-COIL DOMAIN-CONTAINING PROTEIN 149"/>
    <property type="match status" value="1"/>
</dbReference>